<organism evidence="2 3">
    <name type="scientific">Bathycoccus prasinos</name>
    <dbReference type="NCBI Taxonomy" id="41875"/>
    <lineage>
        <taxon>Eukaryota</taxon>
        <taxon>Viridiplantae</taxon>
        <taxon>Chlorophyta</taxon>
        <taxon>Mamiellophyceae</taxon>
        <taxon>Mamiellales</taxon>
        <taxon>Bathycoccaceae</taxon>
        <taxon>Bathycoccus</taxon>
    </lineage>
</organism>
<dbReference type="EMBL" id="FO082275">
    <property type="protein sequence ID" value="CCO16011.1"/>
    <property type="molecule type" value="Genomic_DNA"/>
</dbReference>
<dbReference type="PANTHER" id="PTHR33344">
    <property type="entry name" value="OS02G0761600 PROTEIN"/>
    <property type="match status" value="1"/>
</dbReference>
<dbReference type="OrthoDB" id="508259at2759"/>
<proteinExistence type="predicted"/>
<evidence type="ECO:0000313" key="3">
    <source>
        <dbReference type="Proteomes" id="UP000198341"/>
    </source>
</evidence>
<sequence length="310" mass="34776">MTMKLKSSQMILGTILLALCLFLTYNSTYFMSERFAFSASSSSFARGEKMSAKKKEGLVGNPRDAIRAARERIRDVASKYREGDTSTLQGMRENRASRENLLNAAERADARMMEMKGEIDIEEKNEANANLVRVYGEEEFPMENEKCWPNEHSGYDGFALTWGMTFRTKTASECCDACRKHAEICGGEGANSGTMFFNTSFGVRGNCGTAPFEKKLLCNIWVYCPPNEKRDGKCWSGDIHDHEQHECWLKNQADPTKPFAPSSGRYPDKHLQEHKTSPDVVQWLSGAVVKPGEVVVARDPHWGMAANEAI</sequence>
<dbReference type="AlphaFoldDB" id="K8EDD4"/>
<protein>
    <recommendedName>
        <fullName evidence="4">Apple domain-containing protein</fullName>
    </recommendedName>
</protein>
<accession>K8EDD4</accession>
<name>K8EDD4_9CHLO</name>
<feature type="coiled-coil region" evidence="1">
    <location>
        <begin position="88"/>
        <end position="125"/>
    </location>
</feature>
<gene>
    <name evidence="2" type="ORF">Bathy04g03660</name>
</gene>
<evidence type="ECO:0000256" key="1">
    <source>
        <dbReference type="SAM" id="Coils"/>
    </source>
</evidence>
<dbReference type="GeneID" id="19016392"/>
<evidence type="ECO:0000313" key="2">
    <source>
        <dbReference type="EMBL" id="CCO16011.1"/>
    </source>
</evidence>
<reference evidence="2 3" key="1">
    <citation type="submission" date="2011-10" db="EMBL/GenBank/DDBJ databases">
        <authorList>
            <person name="Genoscope - CEA"/>
        </authorList>
    </citation>
    <scope>NUCLEOTIDE SEQUENCE [LARGE SCALE GENOMIC DNA]</scope>
    <source>
        <strain evidence="2 3">RCC 1105</strain>
    </source>
</reference>
<dbReference type="RefSeq" id="XP_007513486.1">
    <property type="nucleotide sequence ID" value="XM_007513424.1"/>
</dbReference>
<keyword evidence="1" id="KW-0175">Coiled coil</keyword>
<dbReference type="STRING" id="41875.K8EDD4"/>
<keyword evidence="3" id="KW-1185">Reference proteome</keyword>
<dbReference type="KEGG" id="bpg:Bathy04g03660"/>
<dbReference type="PANTHER" id="PTHR33344:SF1">
    <property type="entry name" value="OS06G0214100 PROTEIN"/>
    <property type="match status" value="1"/>
</dbReference>
<dbReference type="eggNOG" id="ENOG502SRSV">
    <property type="taxonomic scope" value="Eukaryota"/>
</dbReference>
<evidence type="ECO:0008006" key="4">
    <source>
        <dbReference type="Google" id="ProtNLM"/>
    </source>
</evidence>
<dbReference type="Proteomes" id="UP000198341">
    <property type="component" value="Chromosome 4"/>
</dbReference>